<dbReference type="InterPro" id="IPR012341">
    <property type="entry name" value="6hp_glycosidase-like_sf"/>
</dbReference>
<dbReference type="InterPro" id="IPR036412">
    <property type="entry name" value="HAD-like_sf"/>
</dbReference>
<dbReference type="EMBL" id="VMQU01000102">
    <property type="protein sequence ID" value="TVS85245.1"/>
    <property type="molecule type" value="Genomic_DNA"/>
</dbReference>
<dbReference type="NCBIfam" id="TIGR00685">
    <property type="entry name" value="T6PP"/>
    <property type="match status" value="1"/>
</dbReference>
<dbReference type="GO" id="GO:0004553">
    <property type="term" value="F:hydrolase activity, hydrolyzing O-glycosyl compounds"/>
    <property type="evidence" value="ECO:0007669"/>
    <property type="project" value="TreeGrafter"/>
</dbReference>
<keyword evidence="2" id="KW-0326">Glycosidase</keyword>
<dbReference type="Pfam" id="PF03636">
    <property type="entry name" value="Glyco_hydro_65N"/>
    <property type="match status" value="1"/>
</dbReference>
<dbReference type="InterPro" id="IPR006379">
    <property type="entry name" value="HAD-SF_hydro_IIB"/>
</dbReference>
<dbReference type="RefSeq" id="WP_144954386.1">
    <property type="nucleotide sequence ID" value="NZ_VMQU01000102.1"/>
</dbReference>
<feature type="domain" description="Glycoside hydrolase family 65 central catalytic" evidence="3">
    <location>
        <begin position="752"/>
        <end position="1147"/>
    </location>
</feature>
<evidence type="ECO:0000313" key="7">
    <source>
        <dbReference type="Proteomes" id="UP000320513"/>
    </source>
</evidence>
<dbReference type="PANTHER" id="PTHR11051">
    <property type="entry name" value="GLYCOSYL HYDROLASE-RELATED"/>
    <property type="match status" value="1"/>
</dbReference>
<feature type="domain" description="Glycoside hydrolase family 65 N-terminal" evidence="5">
    <location>
        <begin position="443"/>
        <end position="698"/>
    </location>
</feature>
<organism evidence="6 7">
    <name type="scientific">Mycobacterium helveticum</name>
    <dbReference type="NCBI Taxonomy" id="2592811"/>
    <lineage>
        <taxon>Bacteria</taxon>
        <taxon>Bacillati</taxon>
        <taxon>Actinomycetota</taxon>
        <taxon>Actinomycetes</taxon>
        <taxon>Mycobacteriales</taxon>
        <taxon>Mycobacteriaceae</taxon>
        <taxon>Mycobacterium</taxon>
    </lineage>
</organism>
<dbReference type="Pfam" id="PF03632">
    <property type="entry name" value="Glyco_hydro_65m"/>
    <property type="match status" value="1"/>
</dbReference>
<keyword evidence="1 6" id="KW-0378">Hydrolase</keyword>
<feature type="domain" description="Glycoside hydrolase family 65 C-terminal" evidence="4">
    <location>
        <begin position="1157"/>
        <end position="1220"/>
    </location>
</feature>
<dbReference type="InterPro" id="IPR005194">
    <property type="entry name" value="Glyco_hydro_65_C"/>
</dbReference>
<sequence>MKLPVTIDPRYHDAVIFDLDGVLTDTACSDAAARPPMLEPTVALARQLRGAGVATAACSSSSHCQEILETAGVDDLFDICIAGERGLADDGDPAVLLEATRRLGMRPQRCVVVEDADAGVVAGRDGGFALAIAVDRSGRADELSPFDADIVVTDLSDVAVRTGDKRISEIPNALESYGQLIGITNARESMLFLDYDGTLSPIVSDPSAATLVDGAAEALELVAAVCPVAVLSGRDLADIRTRVGRPGLWYAGSHGFELAGPDGTYHQNEAAAAFVPALGRAATELCDSLAQIPGVRVEHKRFAVAVHYREVAPENVGEIIAATHRLGQRAGLRVTSGRMLVELRPDIDWDKGTALAWIRDRVEATGSLMAIYIGDDLTDEDAFDTVQFDGVGIVVRHDEDGDRKTAANFTLQGPDQVREFLQRGSRWLAYKHQIDSKAWDFTFQGYDPHSEKLRESLCTVGNGYFATRGAAPESKADQVHYPGTYAAGVYNRLVDDVSGTAVDNESLVNLPNWLALTFRIDGGSWFDIDAVRVLSYRQTLDLRGAVLTREVRFCDDAGRTSSLTQQRFVAMHLPHVGALQTTIRAEDWSGTIRIRSTLDGNVANSLVERYRDLANDHLGSVEKREISDHSVLLTVQTTQSRIPIAMAARSIVWRDGTPVPATYRLVDEAAEIGHEIAVEVSAGDALTLEKTVTLFTGRDVATSEPAVNAERWLSRLGRFDELRDGHLNAWVHLWERLSIEFDDFTDELRILRLHLLHLLQTVSPNSSDLDVGVPARGLHGEAYRGHIFWDELFIFPVLNLRLPMITRSLLGYRYRRLPEAREAARAAGYSGAMFPWQSGSDGREESQRLHLNPRSGRWNPDPSARAHHIGIAVAYNAWKFYQVTGDLAYLIDYGAEMLAEIARFWVSRATYDQERDRYSIRGVIGPDEFHSGYPDAPYDGIDNNAYTNVMAVWVIMRAFDALNLLPLPNRLDLGETLGLHSAELAHWDEVSRRMYVPFHDGVISQFEGYGELEELDWDRYRRQYGNIQRLDRILEAENDDVNRYKASKQADALMLLYLMSARELGELLQRLGYRFTSDQVTKMVDYYVARTSHGSTLSGVVHTWVLARANRDRAMEFFQQTLNSDVSDIQGGTTSEGIHLAAMAGSVDLMQRCFTGLETRSDRIILSPNWPEPLGVLAFPIHYRGLHLHLRVSGRGVIISVDPRDAPGIEVECRGRVVQLMPGTIVRFPG</sequence>
<dbReference type="GO" id="GO:0030246">
    <property type="term" value="F:carbohydrate binding"/>
    <property type="evidence" value="ECO:0007669"/>
    <property type="project" value="InterPro"/>
</dbReference>
<dbReference type="FunFam" id="3.30.70.1020:FF:000007">
    <property type="entry name" value="Trehalose 6-phosphate phosphatase"/>
    <property type="match status" value="1"/>
</dbReference>
<evidence type="ECO:0000313" key="6">
    <source>
        <dbReference type="EMBL" id="TVS85245.1"/>
    </source>
</evidence>
<evidence type="ECO:0000259" key="3">
    <source>
        <dbReference type="Pfam" id="PF03632"/>
    </source>
</evidence>
<dbReference type="InterPro" id="IPR037018">
    <property type="entry name" value="GH65_N"/>
</dbReference>
<accession>A0A557XHS6</accession>
<dbReference type="InterPro" id="IPR023214">
    <property type="entry name" value="HAD_sf"/>
</dbReference>
<dbReference type="SUPFAM" id="SSF48208">
    <property type="entry name" value="Six-hairpin glycosidases"/>
    <property type="match status" value="1"/>
</dbReference>
<dbReference type="SUPFAM" id="SSF56784">
    <property type="entry name" value="HAD-like"/>
    <property type="match status" value="2"/>
</dbReference>
<proteinExistence type="predicted"/>
<dbReference type="GO" id="GO:0005992">
    <property type="term" value="P:trehalose biosynthetic process"/>
    <property type="evidence" value="ECO:0007669"/>
    <property type="project" value="InterPro"/>
</dbReference>
<dbReference type="Gene3D" id="1.50.10.10">
    <property type="match status" value="1"/>
</dbReference>
<reference evidence="6 7" key="1">
    <citation type="submission" date="2019-07" db="EMBL/GenBank/DDBJ databases">
        <title>New Mycobacterium species.</title>
        <authorList>
            <person name="Tortoli E."/>
            <person name="Ghielmetti G."/>
            <person name="Friedel U."/>
            <person name="Trovato A."/>
        </authorList>
    </citation>
    <scope>NUCLEOTIDE SEQUENCE [LARGE SCALE GENOMIC DNA]</scope>
    <source>
        <strain evidence="6 7">16-83</strain>
    </source>
</reference>
<comment type="caution">
    <text evidence="6">The sequence shown here is derived from an EMBL/GenBank/DDBJ whole genome shotgun (WGS) entry which is preliminary data.</text>
</comment>
<dbReference type="SUPFAM" id="SSF74650">
    <property type="entry name" value="Galactose mutarotase-like"/>
    <property type="match status" value="1"/>
</dbReference>
<dbReference type="OrthoDB" id="9816160at2"/>
<dbReference type="InterPro" id="IPR005196">
    <property type="entry name" value="Glyco_hydro_65_N"/>
</dbReference>
<name>A0A557XHS6_9MYCO</name>
<dbReference type="Gene3D" id="2.60.420.10">
    <property type="entry name" value="Maltose phosphorylase, domain 3"/>
    <property type="match status" value="1"/>
</dbReference>
<dbReference type="FunFam" id="1.50.10.10:FF:000053">
    <property type="entry name" value="Putative glycosyl hydrolase"/>
    <property type="match status" value="1"/>
</dbReference>
<evidence type="ECO:0000256" key="1">
    <source>
        <dbReference type="ARBA" id="ARBA00022801"/>
    </source>
</evidence>
<dbReference type="PANTHER" id="PTHR11051:SF8">
    <property type="entry name" value="PROTEIN-GLUCOSYLGALACTOSYLHYDROXYLYSINE GLUCOSIDASE"/>
    <property type="match status" value="1"/>
</dbReference>
<dbReference type="GO" id="GO:0016757">
    <property type="term" value="F:glycosyltransferase activity"/>
    <property type="evidence" value="ECO:0007669"/>
    <property type="project" value="UniProtKB-ARBA"/>
</dbReference>
<evidence type="ECO:0000259" key="4">
    <source>
        <dbReference type="Pfam" id="PF03633"/>
    </source>
</evidence>
<dbReference type="InterPro" id="IPR008928">
    <property type="entry name" value="6-hairpin_glycosidase_sf"/>
</dbReference>
<evidence type="ECO:0000256" key="2">
    <source>
        <dbReference type="ARBA" id="ARBA00023295"/>
    </source>
</evidence>
<dbReference type="AlphaFoldDB" id="A0A557XHS6"/>
<protein>
    <submittedName>
        <fullName evidence="6">Trehalose-phosphatase</fullName>
        <ecNumber evidence="6">3.1.3.12</ecNumber>
    </submittedName>
</protein>
<dbReference type="InterPro" id="IPR003337">
    <property type="entry name" value="Trehalose_PPase"/>
</dbReference>
<keyword evidence="7" id="KW-1185">Reference proteome</keyword>
<dbReference type="Gene3D" id="3.30.70.1020">
    <property type="entry name" value="Trehalose-6-phosphate phosphatase related protein, domain 2"/>
    <property type="match status" value="1"/>
</dbReference>
<dbReference type="InterPro" id="IPR011013">
    <property type="entry name" value="Gal_mutarotase_sf_dom"/>
</dbReference>
<dbReference type="Pfam" id="PF00702">
    <property type="entry name" value="Hydrolase"/>
    <property type="match status" value="1"/>
</dbReference>
<dbReference type="Proteomes" id="UP000320513">
    <property type="component" value="Unassembled WGS sequence"/>
</dbReference>
<dbReference type="GO" id="GO:0004805">
    <property type="term" value="F:trehalose-phosphatase activity"/>
    <property type="evidence" value="ECO:0007669"/>
    <property type="project" value="UniProtKB-EC"/>
</dbReference>
<dbReference type="Pfam" id="PF02358">
    <property type="entry name" value="Trehalose_PPase"/>
    <property type="match status" value="1"/>
</dbReference>
<dbReference type="NCBIfam" id="TIGR01484">
    <property type="entry name" value="HAD-SF-IIB"/>
    <property type="match status" value="1"/>
</dbReference>
<dbReference type="CDD" id="cd01627">
    <property type="entry name" value="HAD_TPP"/>
    <property type="match status" value="1"/>
</dbReference>
<dbReference type="Gene3D" id="2.70.98.40">
    <property type="entry name" value="Glycoside hydrolase, family 65, N-terminal domain"/>
    <property type="match status" value="1"/>
</dbReference>
<evidence type="ECO:0000259" key="5">
    <source>
        <dbReference type="Pfam" id="PF03636"/>
    </source>
</evidence>
<gene>
    <name evidence="6" type="primary">otsB</name>
    <name evidence="6" type="ORF">FPZ47_20185</name>
</gene>
<dbReference type="Gene3D" id="3.40.50.1000">
    <property type="entry name" value="HAD superfamily/HAD-like"/>
    <property type="match status" value="2"/>
</dbReference>
<dbReference type="Pfam" id="PF03633">
    <property type="entry name" value="Glyco_hydro_65C"/>
    <property type="match status" value="1"/>
</dbReference>
<dbReference type="InterPro" id="IPR005195">
    <property type="entry name" value="Glyco_hydro_65_M"/>
</dbReference>
<dbReference type="EC" id="3.1.3.12" evidence="6"/>